<evidence type="ECO:0000313" key="3">
    <source>
        <dbReference type="Proteomes" id="UP000287188"/>
    </source>
</evidence>
<keyword evidence="2" id="KW-0378">Hydrolase</keyword>
<evidence type="ECO:0000313" key="2">
    <source>
        <dbReference type="EMBL" id="GCE21552.1"/>
    </source>
</evidence>
<dbReference type="CDD" id="cd16282">
    <property type="entry name" value="metallo-hydrolase-like_MBL-fold"/>
    <property type="match status" value="1"/>
</dbReference>
<dbReference type="EMBL" id="BIFS01000001">
    <property type="protein sequence ID" value="GCE21552.1"/>
    <property type="molecule type" value="Genomic_DNA"/>
</dbReference>
<dbReference type="PANTHER" id="PTHR42951">
    <property type="entry name" value="METALLO-BETA-LACTAMASE DOMAIN-CONTAINING"/>
    <property type="match status" value="1"/>
</dbReference>
<dbReference type="OrthoDB" id="420651at2"/>
<evidence type="ECO:0000259" key="1">
    <source>
        <dbReference type="SMART" id="SM00849"/>
    </source>
</evidence>
<dbReference type="SMART" id="SM00849">
    <property type="entry name" value="Lactamase_B"/>
    <property type="match status" value="1"/>
</dbReference>
<proteinExistence type="predicted"/>
<name>A0A402AR35_9CHLR</name>
<dbReference type="Pfam" id="PF00753">
    <property type="entry name" value="Lactamase_B"/>
    <property type="match status" value="1"/>
</dbReference>
<dbReference type="AlphaFoldDB" id="A0A402AR35"/>
<dbReference type="InterPro" id="IPR036866">
    <property type="entry name" value="RibonucZ/Hydroxyglut_hydro"/>
</dbReference>
<dbReference type="InterPro" id="IPR050855">
    <property type="entry name" value="NDM-1-like"/>
</dbReference>
<feature type="domain" description="Metallo-beta-lactamase" evidence="1">
    <location>
        <begin position="21"/>
        <end position="245"/>
    </location>
</feature>
<dbReference type="InterPro" id="IPR001279">
    <property type="entry name" value="Metallo-B-lactamas"/>
</dbReference>
<dbReference type="PANTHER" id="PTHR42951:SF4">
    <property type="entry name" value="ACYL-COENZYME A THIOESTERASE MBLAC2"/>
    <property type="match status" value="1"/>
</dbReference>
<dbReference type="GO" id="GO:0016787">
    <property type="term" value="F:hydrolase activity"/>
    <property type="evidence" value="ECO:0007669"/>
    <property type="project" value="UniProtKB-KW"/>
</dbReference>
<dbReference type="Proteomes" id="UP000287188">
    <property type="component" value="Unassembled WGS sequence"/>
</dbReference>
<organism evidence="2 3">
    <name type="scientific">Dictyobacter kobayashii</name>
    <dbReference type="NCBI Taxonomy" id="2014872"/>
    <lineage>
        <taxon>Bacteria</taxon>
        <taxon>Bacillati</taxon>
        <taxon>Chloroflexota</taxon>
        <taxon>Ktedonobacteria</taxon>
        <taxon>Ktedonobacterales</taxon>
        <taxon>Dictyobacteraceae</taxon>
        <taxon>Dictyobacter</taxon>
    </lineage>
</organism>
<dbReference type="RefSeq" id="WP_126553287.1">
    <property type="nucleotide sequence ID" value="NZ_BIFS01000001.1"/>
</dbReference>
<comment type="caution">
    <text evidence="2">The sequence shown here is derived from an EMBL/GenBank/DDBJ whole genome shotgun (WGS) entry which is preliminary data.</text>
</comment>
<dbReference type="Gene3D" id="3.60.15.10">
    <property type="entry name" value="Ribonuclease Z/Hydroxyacylglutathione hydrolase-like"/>
    <property type="match status" value="1"/>
</dbReference>
<protein>
    <submittedName>
        <fullName evidence="2">MBL fold metallo-hydrolase</fullName>
    </submittedName>
</protein>
<gene>
    <name evidence="2" type="ORF">KDK_53520</name>
</gene>
<keyword evidence="3" id="KW-1185">Reference proteome</keyword>
<accession>A0A402AR35</accession>
<sequence length="312" mass="34536">MVFSGALFESPYFQIERVADGVYAAIVRGGKGAWGNAGIVDLGGVTLLFDTFFTPRAAQSLREAAEALTGRPPTYVINSHFHADHVFGNQVFDDATIVATNRTYELMSVELPATLEEARADPASLNVALEGIHDPRVRRDRETLAGDYQALEAELAAIQVRLPDITFEQSMVFHGTKCAAQLITFGGGHTPSDVILYLPALATAFTADIVQVDFHPSMNTGNLEEWLRMLDQVEALQLEHVIPGHGNVGTGEHVKIMRQYLLDLRQLVEQARQDSTTSDYLSTIKEPEKYTTWSASGVFAQNLRNVDRWYHQ</sequence>
<dbReference type="SUPFAM" id="SSF56281">
    <property type="entry name" value="Metallo-hydrolase/oxidoreductase"/>
    <property type="match status" value="1"/>
</dbReference>
<reference evidence="3" key="1">
    <citation type="submission" date="2018-12" db="EMBL/GenBank/DDBJ databases">
        <title>Tengunoibacter tsumagoiensis gen. nov., sp. nov., Dictyobacter kobayashii sp. nov., D. alpinus sp. nov., and D. joshuensis sp. nov. and description of Dictyobacteraceae fam. nov. within the order Ktedonobacterales isolated from Tengu-no-mugimeshi.</title>
        <authorList>
            <person name="Wang C.M."/>
            <person name="Zheng Y."/>
            <person name="Sakai Y."/>
            <person name="Toyoda A."/>
            <person name="Minakuchi Y."/>
            <person name="Abe K."/>
            <person name="Yokota A."/>
            <person name="Yabe S."/>
        </authorList>
    </citation>
    <scope>NUCLEOTIDE SEQUENCE [LARGE SCALE GENOMIC DNA]</scope>
    <source>
        <strain evidence="3">Uno11</strain>
    </source>
</reference>